<dbReference type="InterPro" id="IPR029759">
    <property type="entry name" value="GPX_AS"/>
</dbReference>
<dbReference type="KEGG" id="bwh:A9C19_07955"/>
<evidence type="ECO:0000313" key="6">
    <source>
        <dbReference type="EMBL" id="APH04686.1"/>
    </source>
</evidence>
<dbReference type="RefSeq" id="WP_072579475.1">
    <property type="nucleotide sequence ID" value="NZ_CP016020.1"/>
</dbReference>
<dbReference type="PRINTS" id="PR01011">
    <property type="entry name" value="GLUTPROXDASE"/>
</dbReference>
<dbReference type="PANTHER" id="PTHR11592:SF78">
    <property type="entry name" value="GLUTATHIONE PEROXIDASE"/>
    <property type="match status" value="1"/>
</dbReference>
<dbReference type="PROSITE" id="PS00763">
    <property type="entry name" value="GLUTATHIONE_PEROXID_2"/>
    <property type="match status" value="1"/>
</dbReference>
<reference evidence="6 7" key="1">
    <citation type="journal article" date="2016" name="Sci. Rep.">
        <title>Complete genome sequence and transcriptomic analysis of a novel marine strain Bacillus weihaiensis reveals the mechanism of brown algae degradation.</title>
        <authorList>
            <person name="Zhu Y."/>
            <person name="Chen P."/>
            <person name="Bao Y."/>
            <person name="Men Y."/>
            <person name="Zeng Y."/>
            <person name="Yang J."/>
            <person name="Sun J."/>
            <person name="Sun Y."/>
        </authorList>
    </citation>
    <scope>NUCLEOTIDE SEQUENCE [LARGE SCALE GENOMIC DNA]</scope>
    <source>
        <strain evidence="6 7">Alg07</strain>
    </source>
</reference>
<dbReference type="AlphaFoldDB" id="A0A1L3MQT1"/>
<evidence type="ECO:0000256" key="3">
    <source>
        <dbReference type="ARBA" id="ARBA00023002"/>
    </source>
</evidence>
<dbReference type="InterPro" id="IPR000889">
    <property type="entry name" value="Glutathione_peroxidase"/>
</dbReference>
<evidence type="ECO:0000256" key="1">
    <source>
        <dbReference type="ARBA" id="ARBA00006926"/>
    </source>
</evidence>
<keyword evidence="2 5" id="KW-0575">Peroxidase</keyword>
<evidence type="ECO:0000256" key="4">
    <source>
        <dbReference type="PIRSR" id="PIRSR000303-1"/>
    </source>
</evidence>
<dbReference type="PROSITE" id="PS51355">
    <property type="entry name" value="GLUTATHIONE_PEROXID_3"/>
    <property type="match status" value="1"/>
</dbReference>
<dbReference type="GO" id="GO:0004601">
    <property type="term" value="F:peroxidase activity"/>
    <property type="evidence" value="ECO:0007669"/>
    <property type="project" value="UniProtKB-KW"/>
</dbReference>
<dbReference type="Pfam" id="PF00255">
    <property type="entry name" value="GSHPx"/>
    <property type="match status" value="1"/>
</dbReference>
<keyword evidence="7" id="KW-1185">Reference proteome</keyword>
<dbReference type="CDD" id="cd00340">
    <property type="entry name" value="GSH_Peroxidase"/>
    <property type="match status" value="1"/>
</dbReference>
<evidence type="ECO:0000256" key="5">
    <source>
        <dbReference type="RuleBase" id="RU000499"/>
    </source>
</evidence>
<dbReference type="InterPro" id="IPR036249">
    <property type="entry name" value="Thioredoxin-like_sf"/>
</dbReference>
<keyword evidence="3 5" id="KW-0560">Oxidoreductase</keyword>
<accession>A0A1L3MQT1</accession>
<dbReference type="Proteomes" id="UP000181936">
    <property type="component" value="Chromosome"/>
</dbReference>
<sequence length="159" mass="18069">MDLYNFEVETIRGEKKTLGEFKDHVLLIVNTASKCGFTPQYKELQALYDEFKDQKFVVLGFPSNQFMGQEPGDNQDIESFCEINYGVSFPMFAKIDVKGEHAHPLFTFLTQEAPGLLGSKAIKWNFTKFLVGPTGEVIGRYSPNTNPMEIKPDIQKLFT</sequence>
<dbReference type="InterPro" id="IPR029760">
    <property type="entry name" value="GPX_CS"/>
</dbReference>
<feature type="active site" evidence="4">
    <location>
        <position position="35"/>
    </location>
</feature>
<dbReference type="STRING" id="1547283.A9C19_07955"/>
<dbReference type="GO" id="GO:0034599">
    <property type="term" value="P:cellular response to oxidative stress"/>
    <property type="evidence" value="ECO:0007669"/>
    <property type="project" value="TreeGrafter"/>
</dbReference>
<gene>
    <name evidence="6" type="ORF">A9C19_07955</name>
</gene>
<name>A0A1L3MQT1_9BACI</name>
<dbReference type="PIRSF" id="PIRSF000303">
    <property type="entry name" value="Glutathion_perox"/>
    <property type="match status" value="1"/>
</dbReference>
<proteinExistence type="inferred from homology"/>
<evidence type="ECO:0000256" key="2">
    <source>
        <dbReference type="ARBA" id="ARBA00022559"/>
    </source>
</evidence>
<dbReference type="FunFam" id="3.40.30.10:FF:000010">
    <property type="entry name" value="Glutathione peroxidase"/>
    <property type="match status" value="1"/>
</dbReference>
<comment type="similarity">
    <text evidence="1 5">Belongs to the glutathione peroxidase family.</text>
</comment>
<dbReference type="EMBL" id="CP016020">
    <property type="protein sequence ID" value="APH04686.1"/>
    <property type="molecule type" value="Genomic_DNA"/>
</dbReference>
<dbReference type="PROSITE" id="PS00460">
    <property type="entry name" value="GLUTATHIONE_PEROXID_1"/>
    <property type="match status" value="1"/>
</dbReference>
<organism evidence="6 7">
    <name type="scientific">Bacillus weihaiensis</name>
    <dbReference type="NCBI Taxonomy" id="1547283"/>
    <lineage>
        <taxon>Bacteria</taxon>
        <taxon>Bacillati</taxon>
        <taxon>Bacillota</taxon>
        <taxon>Bacilli</taxon>
        <taxon>Bacillales</taxon>
        <taxon>Bacillaceae</taxon>
        <taxon>Bacillus</taxon>
    </lineage>
</organism>
<dbReference type="Gene3D" id="3.40.30.10">
    <property type="entry name" value="Glutaredoxin"/>
    <property type="match status" value="1"/>
</dbReference>
<evidence type="ECO:0000313" key="7">
    <source>
        <dbReference type="Proteomes" id="UP000181936"/>
    </source>
</evidence>
<dbReference type="OrthoDB" id="9789406at2"/>
<dbReference type="PANTHER" id="PTHR11592">
    <property type="entry name" value="GLUTATHIONE PEROXIDASE"/>
    <property type="match status" value="1"/>
</dbReference>
<dbReference type="SUPFAM" id="SSF52833">
    <property type="entry name" value="Thioredoxin-like"/>
    <property type="match status" value="1"/>
</dbReference>
<protein>
    <recommendedName>
        <fullName evidence="5">Glutathione peroxidase</fullName>
    </recommendedName>
</protein>